<dbReference type="AlphaFoldDB" id="A0A645HY31"/>
<accession>A0A645HY31</accession>
<gene>
    <name evidence="1" type="ORF">SDC9_190972</name>
</gene>
<sequence>MRDVMIHATAAFSSPYFLPYVLNGYDAAYGATKPAFAFRRNVRNDVPGRADYPGELLALMDGSHTGDEITALMRVAPGYSGPAGILTAACSADLLDADSDFCRTLADNDSCAGWAPTMRLKMFHCISDDLVPAGNLDEALAAFQEAGATAVEWEKYPEYIPGLSSIHVGACPVAYMKGYLWLDSIAYPGR</sequence>
<proteinExistence type="predicted"/>
<reference evidence="1" key="1">
    <citation type="submission" date="2019-08" db="EMBL/GenBank/DDBJ databases">
        <authorList>
            <person name="Kucharzyk K."/>
            <person name="Murdoch R.W."/>
            <person name="Higgins S."/>
            <person name="Loffler F."/>
        </authorList>
    </citation>
    <scope>NUCLEOTIDE SEQUENCE</scope>
</reference>
<dbReference type="EMBL" id="VSSQ01101800">
    <property type="protein sequence ID" value="MPN43412.1"/>
    <property type="molecule type" value="Genomic_DNA"/>
</dbReference>
<comment type="caution">
    <text evidence="1">The sequence shown here is derived from an EMBL/GenBank/DDBJ whole genome shotgun (WGS) entry which is preliminary data.</text>
</comment>
<protein>
    <submittedName>
        <fullName evidence="1">Uncharacterized protein</fullName>
    </submittedName>
</protein>
<organism evidence="1">
    <name type="scientific">bioreactor metagenome</name>
    <dbReference type="NCBI Taxonomy" id="1076179"/>
    <lineage>
        <taxon>unclassified sequences</taxon>
        <taxon>metagenomes</taxon>
        <taxon>ecological metagenomes</taxon>
    </lineage>
</organism>
<evidence type="ECO:0000313" key="1">
    <source>
        <dbReference type="EMBL" id="MPN43412.1"/>
    </source>
</evidence>
<name>A0A645HY31_9ZZZZ</name>